<proteinExistence type="predicted"/>
<evidence type="ECO:0000313" key="3">
    <source>
        <dbReference type="EMBL" id="PKU31754.1"/>
    </source>
</evidence>
<accession>A0A2I0TD75</accession>
<feature type="region of interest" description="Disordered" evidence="1">
    <location>
        <begin position="211"/>
        <end position="254"/>
    </location>
</feature>
<evidence type="ECO:0000256" key="1">
    <source>
        <dbReference type="SAM" id="MobiDB-lite"/>
    </source>
</evidence>
<gene>
    <name evidence="3" type="ORF">llap_17942</name>
</gene>
<keyword evidence="4" id="KW-1185">Reference proteome</keyword>
<dbReference type="OrthoDB" id="9943553at2759"/>
<dbReference type="AlphaFoldDB" id="A0A2I0TD75"/>
<protein>
    <recommendedName>
        <fullName evidence="2">DUF4657 domain-containing protein</fullName>
    </recommendedName>
</protein>
<dbReference type="Pfam" id="PF15552">
    <property type="entry name" value="DUF4657"/>
    <property type="match status" value="1"/>
</dbReference>
<reference evidence="4" key="2">
    <citation type="submission" date="2017-12" db="EMBL/GenBank/DDBJ databases">
        <title>Genome sequence of the Bar-tailed Godwit (Limosa lapponica baueri).</title>
        <authorList>
            <person name="Lima N.C.B."/>
            <person name="Parody-Merino A.M."/>
            <person name="Battley P.F."/>
            <person name="Fidler A.E."/>
            <person name="Prosdocimi F."/>
        </authorList>
    </citation>
    <scope>NUCLEOTIDE SEQUENCE [LARGE SCALE GENOMIC DNA]</scope>
</reference>
<feature type="domain" description="DUF4657" evidence="2">
    <location>
        <begin position="98"/>
        <end position="154"/>
    </location>
</feature>
<evidence type="ECO:0000259" key="2">
    <source>
        <dbReference type="Pfam" id="PF15552"/>
    </source>
</evidence>
<dbReference type="EMBL" id="KZ512326">
    <property type="protein sequence ID" value="PKU31754.1"/>
    <property type="molecule type" value="Genomic_DNA"/>
</dbReference>
<sequence length="312" mass="34338">MPGGTQADWGKKCPWLVQGPGAGATKYEDILILLQLLSLLPPPNPHRADLSSLSYNGGRTEKELLKPGYNQIPLARGTLTVFAKAHTTVNQGNSKVLGSGLGYLEHICQLIEKIGQLQEHNLRLQKQVCSLQKEQKMRQIKEEYLLQHCSCGAASVFLNSYQDVKTLFAGRSRPHSLLVQTGNASDLSIIPEIGANTEKLSSCNGSERYLESGSSQPMVGLRKSSNNRNNKENEFREAGSMAEGQAFPSKDPAVRKGVDVSKNISGESHAWGRMKDLIWRTRLRNQNKLGLSSAALKRSCPQLYRGPEQADE</sequence>
<reference evidence="4" key="1">
    <citation type="submission" date="2017-11" db="EMBL/GenBank/DDBJ databases">
        <authorList>
            <person name="Lima N.C."/>
            <person name="Parody-Merino A.M."/>
            <person name="Battley P.F."/>
            <person name="Fidler A.E."/>
            <person name="Prosdocimi F."/>
        </authorList>
    </citation>
    <scope>NUCLEOTIDE SEQUENCE [LARGE SCALE GENOMIC DNA]</scope>
</reference>
<name>A0A2I0TD75_LIMLA</name>
<dbReference type="InterPro" id="IPR027958">
    <property type="entry name" value="DUF4657"/>
</dbReference>
<evidence type="ECO:0000313" key="4">
    <source>
        <dbReference type="Proteomes" id="UP000233556"/>
    </source>
</evidence>
<dbReference type="Proteomes" id="UP000233556">
    <property type="component" value="Unassembled WGS sequence"/>
</dbReference>
<organism evidence="3 4">
    <name type="scientific">Limosa lapponica baueri</name>
    <dbReference type="NCBI Taxonomy" id="1758121"/>
    <lineage>
        <taxon>Eukaryota</taxon>
        <taxon>Metazoa</taxon>
        <taxon>Chordata</taxon>
        <taxon>Craniata</taxon>
        <taxon>Vertebrata</taxon>
        <taxon>Euteleostomi</taxon>
        <taxon>Archelosauria</taxon>
        <taxon>Archosauria</taxon>
        <taxon>Dinosauria</taxon>
        <taxon>Saurischia</taxon>
        <taxon>Theropoda</taxon>
        <taxon>Coelurosauria</taxon>
        <taxon>Aves</taxon>
        <taxon>Neognathae</taxon>
        <taxon>Neoaves</taxon>
        <taxon>Charadriiformes</taxon>
        <taxon>Scolopacidae</taxon>
        <taxon>Limosa</taxon>
    </lineage>
</organism>